<evidence type="ECO:0000313" key="7">
    <source>
        <dbReference type="Proteomes" id="UP000654279"/>
    </source>
</evidence>
<evidence type="ECO:0000259" key="5">
    <source>
        <dbReference type="Pfam" id="PF13476"/>
    </source>
</evidence>
<keyword evidence="4" id="KW-0175">Coiled coil</keyword>
<dbReference type="Pfam" id="PF13558">
    <property type="entry name" value="SbcC_Walker_B"/>
    <property type="match status" value="1"/>
</dbReference>
<name>A0A926D0G5_9FIRM</name>
<dbReference type="SUPFAM" id="SSF52540">
    <property type="entry name" value="P-loop containing nucleoside triphosphate hydrolases"/>
    <property type="match status" value="1"/>
</dbReference>
<dbReference type="AlphaFoldDB" id="A0A926D0G5"/>
<proteinExistence type="inferred from homology"/>
<dbReference type="Proteomes" id="UP000654279">
    <property type="component" value="Unassembled WGS sequence"/>
</dbReference>
<dbReference type="EMBL" id="JACRSO010000002">
    <property type="protein sequence ID" value="MBC8529107.1"/>
    <property type="molecule type" value="Genomic_DNA"/>
</dbReference>
<feature type="coiled-coil region" evidence="4">
    <location>
        <begin position="585"/>
        <end position="678"/>
    </location>
</feature>
<dbReference type="PANTHER" id="PTHR32114">
    <property type="entry name" value="ABC TRANSPORTER ABCH.3"/>
    <property type="match status" value="1"/>
</dbReference>
<dbReference type="GO" id="GO:0016887">
    <property type="term" value="F:ATP hydrolysis activity"/>
    <property type="evidence" value="ECO:0007669"/>
    <property type="project" value="InterPro"/>
</dbReference>
<dbReference type="RefSeq" id="WP_249284993.1">
    <property type="nucleotide sequence ID" value="NZ_JACRSO010000002.1"/>
</dbReference>
<feature type="coiled-coil region" evidence="4">
    <location>
        <begin position="746"/>
        <end position="837"/>
    </location>
</feature>
<accession>A0A926D0G5</accession>
<organism evidence="6 7">
    <name type="scientific">Luoshenia tenuis</name>
    <dbReference type="NCBI Taxonomy" id="2763654"/>
    <lineage>
        <taxon>Bacteria</taxon>
        <taxon>Bacillati</taxon>
        <taxon>Bacillota</taxon>
        <taxon>Clostridia</taxon>
        <taxon>Christensenellales</taxon>
        <taxon>Christensenellaceae</taxon>
        <taxon>Luoshenia</taxon>
    </lineage>
</organism>
<comment type="subunit">
    <text evidence="2">Heterodimer of SbcC and SbcD.</text>
</comment>
<keyword evidence="7" id="KW-1185">Reference proteome</keyword>
<dbReference type="InterPro" id="IPR027417">
    <property type="entry name" value="P-loop_NTPase"/>
</dbReference>
<gene>
    <name evidence="6" type="ORF">H8699_06670</name>
</gene>
<evidence type="ECO:0000256" key="3">
    <source>
        <dbReference type="ARBA" id="ARBA00013368"/>
    </source>
</evidence>
<dbReference type="PANTHER" id="PTHR32114:SF2">
    <property type="entry name" value="ABC TRANSPORTER ABCH.3"/>
    <property type="match status" value="1"/>
</dbReference>
<protein>
    <recommendedName>
        <fullName evidence="3">Nuclease SbcCD subunit C</fullName>
    </recommendedName>
</protein>
<evidence type="ECO:0000256" key="2">
    <source>
        <dbReference type="ARBA" id="ARBA00011322"/>
    </source>
</evidence>
<feature type="coiled-coil region" evidence="4">
    <location>
        <begin position="390"/>
        <end position="441"/>
    </location>
</feature>
<dbReference type="Pfam" id="PF13476">
    <property type="entry name" value="AAA_23"/>
    <property type="match status" value="1"/>
</dbReference>
<evidence type="ECO:0000256" key="1">
    <source>
        <dbReference type="ARBA" id="ARBA00006930"/>
    </source>
</evidence>
<comment type="caution">
    <text evidence="6">The sequence shown here is derived from an EMBL/GenBank/DDBJ whole genome shotgun (WGS) entry which is preliminary data.</text>
</comment>
<feature type="coiled-coil region" evidence="4">
    <location>
        <begin position="332"/>
        <end position="359"/>
    </location>
</feature>
<sequence length="1010" mass="112950">MIPRELSIEAFGPFVAKQTIDFSRFAKAGLFLIHGVTGAGKTALLDAMTYALYGRSSGGGRGDFAAMRCQLAEAAQQTQVSFTFQVRSGTYRFYRRLRPRKKRNGTVEYLPECNAFYRDGRGEDVPLFENPRQRDVEAKAQELIGMSYEQFCQVILLPQGQFERLLVAKSEEKENILVTLFHAQHYQDLAQSLYERAAALREQLTQRRMRVEAALGSLECATQEELAEKMQQAALELAQLDEAIERSERAEKAALPAYEAAQETQRLRRQVEQLERENEQVQTQLEGMRENFRALQAARRAQQATPAFEAVQRARRECAQREEARIRTAAQQSEAQKRVRALEEQGAALEREAPALQAAKRTCLQLEGLRPVYEQLAAAQEAFFSADKTHLAQQEQAQVLLGELERLQAQVEKLQAVRGDLEEAAARLPALQQRHLRAQQAWQLFAALTDVEKEIARDQEKKAQTWDRRNALQRKLEDMETLYLARSRSFINNAAARLGELLQEGQPCPVCGSLHHPSPAQAEHERVEAKELDALAQSLQTVRQNLEKQAGLLAALEAGQTAKTRQVSQLRAQLEQLGGYESGQLEAAQAALEKARTQQEQLEGILAELRGLMQNKADLEQKRAASQEGERQARQALEKAAARRDALLAQGAEGIKSLDALQNEILKQRHALERAEQVRADWSQAWEKAQFALSAAQAQAAQASQEGLAATQSLERSEAELREAWAQAGFQDEAAFFAARRSPEQIEALDQTVSAFKARKEAAERNLSAAQAELQGRTQQDVEALRVELEAIRAEKNRLQTQRMVTQQQRQRLQRVHRETEQTLAQLETERIEQEKMAAFATLLRGDKGISLRRYVLGIMLSAVTQQANEMLKNVHGGRYQLYRTMEGSGRARKIGLDLEVYDHYSGERRPAVSLSGGEKFLVALSLSLGLAAVVQAQSGGMRMEAMFIDEGFGSLDPQSIEDALAVLASVRGSRRLVGIISHVALLRENIEAGVYVEKGPQGSAIHIRA</sequence>
<reference evidence="6" key="1">
    <citation type="submission" date="2020-08" db="EMBL/GenBank/DDBJ databases">
        <title>Genome public.</title>
        <authorList>
            <person name="Liu C."/>
            <person name="Sun Q."/>
        </authorList>
    </citation>
    <scope>NUCLEOTIDE SEQUENCE</scope>
    <source>
        <strain evidence="6">NSJ-44</strain>
    </source>
</reference>
<evidence type="ECO:0000313" key="6">
    <source>
        <dbReference type="EMBL" id="MBC8529107.1"/>
    </source>
</evidence>
<dbReference type="InterPro" id="IPR038729">
    <property type="entry name" value="Rad50/SbcC_AAA"/>
</dbReference>
<evidence type="ECO:0000256" key="4">
    <source>
        <dbReference type="SAM" id="Coils"/>
    </source>
</evidence>
<comment type="similarity">
    <text evidence="1">Belongs to the SMC family. SbcC subfamily.</text>
</comment>
<dbReference type="GO" id="GO:0006302">
    <property type="term" value="P:double-strand break repair"/>
    <property type="evidence" value="ECO:0007669"/>
    <property type="project" value="InterPro"/>
</dbReference>
<feature type="coiled-coil region" evidence="4">
    <location>
        <begin position="183"/>
        <end position="298"/>
    </location>
</feature>
<feature type="domain" description="Rad50/SbcC-type AAA" evidence="5">
    <location>
        <begin position="5"/>
        <end position="285"/>
    </location>
</feature>
<dbReference type="Gene3D" id="3.40.50.300">
    <property type="entry name" value="P-loop containing nucleotide triphosphate hydrolases"/>
    <property type="match status" value="2"/>
</dbReference>